<dbReference type="KEGG" id="mtm:MYCTH_94567"/>
<name>G2QGL5_THET4</name>
<evidence type="ECO:0000313" key="2">
    <source>
        <dbReference type="Proteomes" id="UP000007322"/>
    </source>
</evidence>
<dbReference type="HOGENOM" id="CLU_1563955_0_0_1"/>
<reference evidence="1 2" key="1">
    <citation type="journal article" date="2011" name="Nat. Biotechnol.">
        <title>Comparative genomic analysis of the thermophilic biomass-degrading fungi Myceliophthora thermophila and Thielavia terrestris.</title>
        <authorList>
            <person name="Berka R.M."/>
            <person name="Grigoriev I.V."/>
            <person name="Otillar R."/>
            <person name="Salamov A."/>
            <person name="Grimwood J."/>
            <person name="Reid I."/>
            <person name="Ishmael N."/>
            <person name="John T."/>
            <person name="Darmond C."/>
            <person name="Moisan M.-C."/>
            <person name="Henrissat B."/>
            <person name="Coutinho P.M."/>
            <person name="Lombard V."/>
            <person name="Natvig D.O."/>
            <person name="Lindquist E."/>
            <person name="Schmutz J."/>
            <person name="Lucas S."/>
            <person name="Harris P."/>
            <person name="Powlowski J."/>
            <person name="Bellemare A."/>
            <person name="Taylor D."/>
            <person name="Butler G."/>
            <person name="de Vries R.P."/>
            <person name="Allijn I.E."/>
            <person name="van den Brink J."/>
            <person name="Ushinsky S."/>
            <person name="Storms R."/>
            <person name="Powell A.J."/>
            <person name="Paulsen I.T."/>
            <person name="Elbourne L.D.H."/>
            <person name="Baker S.E."/>
            <person name="Magnuson J."/>
            <person name="LaBoissiere S."/>
            <person name="Clutterbuck A.J."/>
            <person name="Martinez D."/>
            <person name="Wogulis M."/>
            <person name="de Leon A.L."/>
            <person name="Rey M.W."/>
            <person name="Tsang A."/>
        </authorList>
    </citation>
    <scope>NUCLEOTIDE SEQUENCE [LARGE SCALE GENOMIC DNA]</scope>
    <source>
        <strain evidence="2">ATCC 42464 / BCRC 31852 / DSM 1799</strain>
    </source>
</reference>
<dbReference type="GeneID" id="11506276"/>
<dbReference type="AlphaFoldDB" id="G2QGL5"/>
<sequence>MSTTARVLEDFVNDYIVPTQGSPDFKSREWTSSLGYAWACTSAVTRAGRHACDRYDCSRQTMTRFGHKFMTFAAASTMPLISEPRTTKRCDSKLVISIAVSINSERPSSLRTSPAPKSTEMCPTSEDKAAYPTMVWPLYQSCDGPCLSESDVSAVDALTDNEVVYTDEVDK</sequence>
<keyword evidence="2" id="KW-1185">Reference proteome</keyword>
<accession>G2QGL5</accession>
<dbReference type="InParanoid" id="G2QGL5"/>
<dbReference type="Proteomes" id="UP000007322">
    <property type="component" value="Chromosome 4"/>
</dbReference>
<protein>
    <submittedName>
        <fullName evidence="1">Uncharacterized protein</fullName>
    </submittedName>
</protein>
<organism evidence="1 2">
    <name type="scientific">Thermothelomyces thermophilus (strain ATCC 42464 / BCRC 31852 / DSM 1799)</name>
    <name type="common">Sporotrichum thermophile</name>
    <dbReference type="NCBI Taxonomy" id="573729"/>
    <lineage>
        <taxon>Eukaryota</taxon>
        <taxon>Fungi</taxon>
        <taxon>Dikarya</taxon>
        <taxon>Ascomycota</taxon>
        <taxon>Pezizomycotina</taxon>
        <taxon>Sordariomycetes</taxon>
        <taxon>Sordariomycetidae</taxon>
        <taxon>Sordariales</taxon>
        <taxon>Chaetomiaceae</taxon>
        <taxon>Thermothelomyces</taxon>
    </lineage>
</organism>
<gene>
    <name evidence="1" type="ORF">MYCTH_94567</name>
</gene>
<evidence type="ECO:0000313" key="1">
    <source>
        <dbReference type="EMBL" id="AEO59425.1"/>
    </source>
</evidence>
<dbReference type="RefSeq" id="XP_003664670.1">
    <property type="nucleotide sequence ID" value="XM_003664622.1"/>
</dbReference>
<dbReference type="EMBL" id="CP003005">
    <property type="protein sequence ID" value="AEO59425.1"/>
    <property type="molecule type" value="Genomic_DNA"/>
</dbReference>
<dbReference type="VEuPathDB" id="FungiDB:MYCTH_94567"/>
<proteinExistence type="predicted"/>